<dbReference type="EMBL" id="CP060007">
    <property type="protein sequence ID" value="QNA43049.1"/>
    <property type="molecule type" value="Genomic_DNA"/>
</dbReference>
<name>A0A7G5XC46_9BACT</name>
<feature type="transmembrane region" description="Helical" evidence="1">
    <location>
        <begin position="136"/>
        <end position="153"/>
    </location>
</feature>
<gene>
    <name evidence="2" type="ORF">H4075_13245</name>
</gene>
<feature type="transmembrane region" description="Helical" evidence="1">
    <location>
        <begin position="109"/>
        <end position="130"/>
    </location>
</feature>
<keyword evidence="1" id="KW-0812">Transmembrane</keyword>
<keyword evidence="1" id="KW-1133">Transmembrane helix</keyword>
<accession>A0A7G5XC46</accession>
<evidence type="ECO:0000313" key="2">
    <source>
        <dbReference type="EMBL" id="QNA43049.1"/>
    </source>
</evidence>
<dbReference type="RefSeq" id="WP_182801314.1">
    <property type="nucleotide sequence ID" value="NZ_CP060007.1"/>
</dbReference>
<dbReference type="AlphaFoldDB" id="A0A7G5XC46"/>
<protein>
    <submittedName>
        <fullName evidence="2">Uncharacterized protein</fullName>
    </submittedName>
</protein>
<dbReference type="Proteomes" id="UP000515344">
    <property type="component" value="Chromosome"/>
</dbReference>
<sequence length="200" mass="22821">MHQNETKAAKRILVTSKSILLITIPVSALTIFSIWFWGLGEHRTLFENSILSTSILSIAFFLFLTIGLYKGIKLKDDLGKITDKIKIDNIPDLSGMELSGDMLDADEGIAGIIFGIIAWLLFSIFLIVFIWFFSAIVWAMILAFAAMLYWIFFRALRLVFKNSNKCKGKLMSSMLYGLGYTVLYNFWIYGIMLTTHYLIK</sequence>
<feature type="transmembrane region" description="Helical" evidence="1">
    <location>
        <begin position="12"/>
        <end position="37"/>
    </location>
</feature>
<evidence type="ECO:0000313" key="3">
    <source>
        <dbReference type="Proteomes" id="UP000515344"/>
    </source>
</evidence>
<proteinExistence type="predicted"/>
<feature type="transmembrane region" description="Helical" evidence="1">
    <location>
        <begin position="49"/>
        <end position="69"/>
    </location>
</feature>
<feature type="transmembrane region" description="Helical" evidence="1">
    <location>
        <begin position="174"/>
        <end position="199"/>
    </location>
</feature>
<keyword evidence="1" id="KW-0472">Membrane</keyword>
<keyword evidence="3" id="KW-1185">Reference proteome</keyword>
<evidence type="ECO:0000256" key="1">
    <source>
        <dbReference type="SAM" id="Phobius"/>
    </source>
</evidence>
<organism evidence="2 3">
    <name type="scientific">Lacibacter sediminis</name>
    <dbReference type="NCBI Taxonomy" id="2760713"/>
    <lineage>
        <taxon>Bacteria</taxon>
        <taxon>Pseudomonadati</taxon>
        <taxon>Bacteroidota</taxon>
        <taxon>Chitinophagia</taxon>
        <taxon>Chitinophagales</taxon>
        <taxon>Chitinophagaceae</taxon>
        <taxon>Lacibacter</taxon>
    </lineage>
</organism>
<reference evidence="3" key="1">
    <citation type="submission" date="2020-08" db="EMBL/GenBank/DDBJ databases">
        <title>Lacibacter sp. S13-6-6 genome sequencing.</title>
        <authorList>
            <person name="Jin L."/>
        </authorList>
    </citation>
    <scope>NUCLEOTIDE SEQUENCE [LARGE SCALE GENOMIC DNA]</scope>
    <source>
        <strain evidence="3">S13-6-6</strain>
    </source>
</reference>
<dbReference type="KEGG" id="lacs:H4075_13245"/>